<sequence length="320" mass="37440">MKKYMIFLVVIGVLLACNTESKIEAEVAGIQVDFTIERFDLAFGAATPQELPKLKKAYPFMFSDRYEDAFWIDRMTDTIQVELRQETKKEFPDLKQEKLALKGVFQHLKYYYPNFKTPRVVTTTSNVDYRNKVIVTDTIVLISLDTYLGKDHKFYQGIQKYLRANFERKQIPVDLAKAYAQKHIQQEQNKTLLDEMVYYGKQLYFAKSMLPNTSNAEIMGYTEADFQWAESNESNIWRYFLERELLYSTDSKLPGRFINPAPFSKFQLEEIDKASPGQIGQYLGWQIVNAYMENNAVTLNNMLLQPTEVIFNNSKFKPKR</sequence>
<evidence type="ECO:0000313" key="1">
    <source>
        <dbReference type="EMBL" id="KFB01757.1"/>
    </source>
</evidence>
<dbReference type="STRING" id="1197477.IA57_02465"/>
<dbReference type="EMBL" id="JPFK01000003">
    <property type="protein sequence ID" value="KFB01757.1"/>
    <property type="molecule type" value="Genomic_DNA"/>
</dbReference>
<reference evidence="1 2" key="1">
    <citation type="journal article" date="2014" name="Genome Announc.">
        <title>Draft Genome Sequence of the Algicidal Bacterium Mangrovimonas yunxiaonensis Strain LY01.</title>
        <authorList>
            <person name="Li Y."/>
            <person name="Zhu H."/>
            <person name="Li C."/>
            <person name="Zhang H."/>
            <person name="Chen Z."/>
            <person name="Zheng W."/>
            <person name="Xu H."/>
            <person name="Zheng T."/>
        </authorList>
    </citation>
    <scope>NUCLEOTIDE SEQUENCE [LARGE SCALE GENOMIC DNA]</scope>
    <source>
        <strain evidence="1 2">LY01</strain>
    </source>
</reference>
<dbReference type="AlphaFoldDB" id="A0A084TM21"/>
<dbReference type="RefSeq" id="WP_036118862.1">
    <property type="nucleotide sequence ID" value="NZ_BMET01000002.1"/>
</dbReference>
<reference evidence="2" key="2">
    <citation type="submission" date="2014-07" db="EMBL/GenBank/DDBJ databases">
        <title>Genome sequence of Mangrovimonas yunxiaonensis.</title>
        <authorList>
            <person name="Li Y."/>
            <person name="Zheng T."/>
        </authorList>
    </citation>
    <scope>NUCLEOTIDE SEQUENCE [LARGE SCALE GENOMIC DNA]</scope>
    <source>
        <strain evidence="2">LY01</strain>
    </source>
</reference>
<dbReference type="Proteomes" id="UP000028521">
    <property type="component" value="Unassembled WGS sequence"/>
</dbReference>
<dbReference type="InterPro" id="IPR019853">
    <property type="entry name" value="GldB-like"/>
</dbReference>
<name>A0A084TM21_9FLAO</name>
<dbReference type="eggNOG" id="COG5504">
    <property type="taxonomic scope" value="Bacteria"/>
</dbReference>
<dbReference type="NCBIfam" id="TIGR03514">
    <property type="entry name" value="GldB_lipo"/>
    <property type="match status" value="1"/>
</dbReference>
<accession>A0A084TM21</accession>
<dbReference type="PROSITE" id="PS51257">
    <property type="entry name" value="PROKAR_LIPOPROTEIN"/>
    <property type="match status" value="1"/>
</dbReference>
<comment type="caution">
    <text evidence="1">The sequence shown here is derived from an EMBL/GenBank/DDBJ whole genome shotgun (WGS) entry which is preliminary data.</text>
</comment>
<gene>
    <name evidence="1" type="ORF">IA57_02465</name>
</gene>
<dbReference type="Pfam" id="PF25594">
    <property type="entry name" value="GldB_lipo"/>
    <property type="match status" value="1"/>
</dbReference>
<organism evidence="1 2">
    <name type="scientific">Mangrovimonas yunxiaonensis</name>
    <dbReference type="NCBI Taxonomy" id="1197477"/>
    <lineage>
        <taxon>Bacteria</taxon>
        <taxon>Pseudomonadati</taxon>
        <taxon>Bacteroidota</taxon>
        <taxon>Flavobacteriia</taxon>
        <taxon>Flavobacteriales</taxon>
        <taxon>Flavobacteriaceae</taxon>
        <taxon>Mangrovimonas</taxon>
    </lineage>
</organism>
<protein>
    <submittedName>
        <fullName evidence="1">Gliding motility protein GldB</fullName>
    </submittedName>
</protein>
<proteinExistence type="predicted"/>
<keyword evidence="2" id="KW-1185">Reference proteome</keyword>
<evidence type="ECO:0000313" key="2">
    <source>
        <dbReference type="Proteomes" id="UP000028521"/>
    </source>
</evidence>
<dbReference type="OrthoDB" id="976022at2"/>